<organism evidence="2 3">
    <name type="scientific">Phaeocystidibacter luteus</name>
    <dbReference type="NCBI Taxonomy" id="911197"/>
    <lineage>
        <taxon>Bacteria</taxon>
        <taxon>Pseudomonadati</taxon>
        <taxon>Bacteroidota</taxon>
        <taxon>Flavobacteriia</taxon>
        <taxon>Flavobacteriales</taxon>
        <taxon>Phaeocystidibacteraceae</taxon>
        <taxon>Phaeocystidibacter</taxon>
    </lineage>
</organism>
<feature type="chain" id="PRO_5026873066" evidence="1">
    <location>
        <begin position="21"/>
        <end position="229"/>
    </location>
</feature>
<sequence>MKALATFGLALMSALTFAQAEGITVTGTVSREVEPDEMLISFGITTLENDVKTAFEGTEKKAEAILAYLEGLEDICEVETQHIQVSEKNEYRNGEQIRLGFRASQFLKVTLKDFDKYPEVMSKLIDLGVENIGGVQFVYSKAQEVKNEMRIEAIMVAKRKAEEIAAALGVGLGTAEMYIEPDGGYAIGGMLANVRYEAAGNSSGPTVAPGKQTIQMEVQVRFAILAPAE</sequence>
<dbReference type="Gene3D" id="3.30.70.2970">
    <property type="entry name" value="Protein of unknown function (DUF541), domain 2"/>
    <property type="match status" value="1"/>
</dbReference>
<dbReference type="Pfam" id="PF04402">
    <property type="entry name" value="SIMPL"/>
    <property type="match status" value="1"/>
</dbReference>
<dbReference type="PANTHER" id="PTHR34387:SF2">
    <property type="entry name" value="SLR1258 PROTEIN"/>
    <property type="match status" value="1"/>
</dbReference>
<accession>A0A6N6RKG4</accession>
<keyword evidence="3" id="KW-1185">Reference proteome</keyword>
<dbReference type="OrthoDB" id="6021921at2"/>
<reference evidence="2 3" key="1">
    <citation type="submission" date="2019-09" db="EMBL/GenBank/DDBJ databases">
        <title>Genomes of family Cryomorphaceae.</title>
        <authorList>
            <person name="Bowman J.P."/>
        </authorList>
    </citation>
    <scope>NUCLEOTIDE SEQUENCE [LARGE SCALE GENOMIC DNA]</scope>
    <source>
        <strain evidence="2 3">LMG 25704</strain>
    </source>
</reference>
<dbReference type="InterPro" id="IPR007497">
    <property type="entry name" value="SIMPL/DUF541"/>
</dbReference>
<keyword evidence="1" id="KW-0732">Signal</keyword>
<evidence type="ECO:0000313" key="3">
    <source>
        <dbReference type="Proteomes" id="UP000468650"/>
    </source>
</evidence>
<dbReference type="Proteomes" id="UP000468650">
    <property type="component" value="Unassembled WGS sequence"/>
</dbReference>
<dbReference type="InterPro" id="IPR052022">
    <property type="entry name" value="26kDa_periplasmic_antigen"/>
</dbReference>
<protein>
    <submittedName>
        <fullName evidence="2">DUF541 domain-containing protein</fullName>
    </submittedName>
</protein>
<dbReference type="GO" id="GO:0006974">
    <property type="term" value="P:DNA damage response"/>
    <property type="evidence" value="ECO:0007669"/>
    <property type="project" value="TreeGrafter"/>
</dbReference>
<dbReference type="EMBL" id="WBVO01000005">
    <property type="protein sequence ID" value="KAB2810105.1"/>
    <property type="molecule type" value="Genomic_DNA"/>
</dbReference>
<dbReference type="PANTHER" id="PTHR34387">
    <property type="entry name" value="SLR1258 PROTEIN"/>
    <property type="match status" value="1"/>
</dbReference>
<name>A0A6N6RKG4_9FLAO</name>
<evidence type="ECO:0000256" key="1">
    <source>
        <dbReference type="SAM" id="SignalP"/>
    </source>
</evidence>
<dbReference type="Gene3D" id="3.30.110.170">
    <property type="entry name" value="Protein of unknown function (DUF541), domain 1"/>
    <property type="match status" value="1"/>
</dbReference>
<dbReference type="AlphaFoldDB" id="A0A6N6RKG4"/>
<dbReference type="RefSeq" id="WP_151667249.1">
    <property type="nucleotide sequence ID" value="NZ_WBVO01000005.1"/>
</dbReference>
<proteinExistence type="predicted"/>
<comment type="caution">
    <text evidence="2">The sequence shown here is derived from an EMBL/GenBank/DDBJ whole genome shotgun (WGS) entry which is preliminary data.</text>
</comment>
<gene>
    <name evidence="2" type="ORF">F8C67_07670</name>
</gene>
<feature type="signal peptide" evidence="1">
    <location>
        <begin position="1"/>
        <end position="20"/>
    </location>
</feature>
<evidence type="ECO:0000313" key="2">
    <source>
        <dbReference type="EMBL" id="KAB2810105.1"/>
    </source>
</evidence>